<dbReference type="InterPro" id="IPR036097">
    <property type="entry name" value="HisK_dim/P_sf"/>
</dbReference>
<sequence>MEKEIKYRFFLLLMLVIPFALTNKLQAMSADSVKFERRKIIVGGDFDYKPHTFLDSNGEARGYDVDIIMAIAKQNNLDLEFRFTPWPQALESLREGEVDLLLGIFYTEQRAVFYDFTIPHTLEYYAIFVRTDSPVKALDDIIDRRIIVLQGDASIDNFIKPMGLFENAFYVNSMPVAINLLSSGKHDAVIAPYSIGMEAIRSENIKNLKVVGPPILPSPFRFAVKKGDARLLSLLNDGLDKMKASGELNALQEKWQLHQRREVSFVSVLRYIGMFILPLFLVVALLFIWSWSLSIKVKKKTAMLVEKSALLEELNTTKDKFFSIIAHDLRSPFNGILGLLDILMENIQQQSLEKSTDYLRSIKGSAQNTLELLENLLDWAKSQSGQMAFRPETMSTQKVIMNVVEVLSSAAKIKNISIVYHQSDTADEDIYADPRLITTVLRNLISNAIKFTPINGQIDIHTKTGQELLEVRISDNGVGINEEILPLLFQLDAKIKTNGTENESGTGLGLILCKELVEKHGGNIWVDSQEGKGSTFTFSIPLKA</sequence>
<keyword evidence="9" id="KW-0547">Nucleotide-binding</keyword>
<feature type="transmembrane region" description="Helical" evidence="14">
    <location>
        <begin position="268"/>
        <end position="291"/>
    </location>
</feature>
<evidence type="ECO:0000256" key="13">
    <source>
        <dbReference type="ARBA" id="ARBA00023136"/>
    </source>
</evidence>
<dbReference type="Proteomes" id="UP000032900">
    <property type="component" value="Unassembled WGS sequence"/>
</dbReference>
<dbReference type="GO" id="GO:0005886">
    <property type="term" value="C:plasma membrane"/>
    <property type="evidence" value="ECO:0007669"/>
    <property type="project" value="UniProtKB-SubCell"/>
</dbReference>
<evidence type="ECO:0000256" key="3">
    <source>
        <dbReference type="ARBA" id="ARBA00010333"/>
    </source>
</evidence>
<dbReference type="InterPro" id="IPR018313">
    <property type="entry name" value="SBP_3_CS"/>
</dbReference>
<organism evidence="16 17">
    <name type="scientific">Geofilum rubicundum JCM 15548</name>
    <dbReference type="NCBI Taxonomy" id="1236989"/>
    <lineage>
        <taxon>Bacteria</taxon>
        <taxon>Pseudomonadati</taxon>
        <taxon>Bacteroidota</taxon>
        <taxon>Bacteroidia</taxon>
        <taxon>Marinilabiliales</taxon>
        <taxon>Marinilabiliaceae</taxon>
        <taxon>Geofilum</taxon>
    </lineage>
</organism>
<keyword evidence="17" id="KW-1185">Reference proteome</keyword>
<protein>
    <recommendedName>
        <fullName evidence="4">histidine kinase</fullName>
        <ecNumber evidence="4">2.7.13.3</ecNumber>
    </recommendedName>
</protein>
<accession>A0A0E9LU61</accession>
<dbReference type="InterPro" id="IPR036890">
    <property type="entry name" value="HATPase_C_sf"/>
</dbReference>
<evidence type="ECO:0000259" key="15">
    <source>
        <dbReference type="PROSITE" id="PS50109"/>
    </source>
</evidence>
<dbReference type="GO" id="GO:0008168">
    <property type="term" value="F:methyltransferase activity"/>
    <property type="evidence" value="ECO:0007669"/>
    <property type="project" value="UniProtKB-KW"/>
</dbReference>
<keyword evidence="10" id="KW-0418">Kinase</keyword>
<dbReference type="InterPro" id="IPR004358">
    <property type="entry name" value="Sig_transdc_His_kin-like_C"/>
</dbReference>
<comment type="caution">
    <text evidence="16">The sequence shown here is derived from an EMBL/GenBank/DDBJ whole genome shotgun (WGS) entry which is preliminary data.</text>
</comment>
<keyword evidence="7 16" id="KW-0808">Transferase</keyword>
<comment type="subcellular location">
    <subcellularLocation>
        <location evidence="2">Cell membrane</location>
    </subcellularLocation>
</comment>
<dbReference type="SMART" id="SM00062">
    <property type="entry name" value="PBPb"/>
    <property type="match status" value="1"/>
</dbReference>
<dbReference type="CDD" id="cd00082">
    <property type="entry name" value="HisKA"/>
    <property type="match status" value="1"/>
</dbReference>
<dbReference type="Gene3D" id="1.10.287.130">
    <property type="match status" value="1"/>
</dbReference>
<dbReference type="PRINTS" id="PR00344">
    <property type="entry name" value="BCTRLSENSOR"/>
</dbReference>
<comment type="similarity">
    <text evidence="3">Belongs to the bacterial solute-binding protein 3 family.</text>
</comment>
<dbReference type="GO" id="GO:0032259">
    <property type="term" value="P:methylation"/>
    <property type="evidence" value="ECO:0007669"/>
    <property type="project" value="UniProtKB-KW"/>
</dbReference>
<name>A0A0E9LU61_9BACT</name>
<reference evidence="16 17" key="1">
    <citation type="journal article" date="2015" name="Microbes Environ.">
        <title>Distribution and evolution of nitrogen fixation genes in the phylum bacteroidetes.</title>
        <authorList>
            <person name="Inoue J."/>
            <person name="Oshima K."/>
            <person name="Suda W."/>
            <person name="Sakamoto M."/>
            <person name="Iino T."/>
            <person name="Noda S."/>
            <person name="Hongoh Y."/>
            <person name="Hattori M."/>
            <person name="Ohkuma M."/>
        </authorList>
    </citation>
    <scope>NUCLEOTIDE SEQUENCE [LARGE SCALE GENOMIC DNA]</scope>
    <source>
        <strain evidence="16">JCM 15548</strain>
    </source>
</reference>
<keyword evidence="12" id="KW-0902">Two-component regulatory system</keyword>
<dbReference type="SUPFAM" id="SSF55874">
    <property type="entry name" value="ATPase domain of HSP90 chaperone/DNA topoisomerase II/histidine kinase"/>
    <property type="match status" value="1"/>
</dbReference>
<keyword evidence="14" id="KW-0812">Transmembrane</keyword>
<dbReference type="SUPFAM" id="SSF53850">
    <property type="entry name" value="Periplasmic binding protein-like II"/>
    <property type="match status" value="1"/>
</dbReference>
<evidence type="ECO:0000256" key="1">
    <source>
        <dbReference type="ARBA" id="ARBA00000085"/>
    </source>
</evidence>
<dbReference type="Pfam" id="PF02518">
    <property type="entry name" value="HATPase_c"/>
    <property type="match status" value="1"/>
</dbReference>
<dbReference type="FunFam" id="3.30.565.10:FF:000023">
    <property type="entry name" value="PAS domain-containing sensor histidine kinase"/>
    <property type="match status" value="1"/>
</dbReference>
<proteinExistence type="inferred from homology"/>
<evidence type="ECO:0000313" key="16">
    <source>
        <dbReference type="EMBL" id="GAO28843.1"/>
    </source>
</evidence>
<dbReference type="CDD" id="cd13704">
    <property type="entry name" value="PBP2_HisK"/>
    <property type="match status" value="1"/>
</dbReference>
<dbReference type="InterPro" id="IPR005467">
    <property type="entry name" value="His_kinase_dom"/>
</dbReference>
<dbReference type="Gene3D" id="3.30.565.10">
    <property type="entry name" value="Histidine kinase-like ATPase, C-terminal domain"/>
    <property type="match status" value="1"/>
</dbReference>
<dbReference type="EMBL" id="BAZW01000005">
    <property type="protein sequence ID" value="GAO28843.1"/>
    <property type="molecule type" value="Genomic_DNA"/>
</dbReference>
<evidence type="ECO:0000256" key="12">
    <source>
        <dbReference type="ARBA" id="ARBA00023012"/>
    </source>
</evidence>
<dbReference type="InterPro" id="IPR003661">
    <property type="entry name" value="HisK_dim/P_dom"/>
</dbReference>
<evidence type="ECO:0000256" key="10">
    <source>
        <dbReference type="ARBA" id="ARBA00022777"/>
    </source>
</evidence>
<dbReference type="SMART" id="SM00387">
    <property type="entry name" value="HATPase_c"/>
    <property type="match status" value="1"/>
</dbReference>
<dbReference type="PROSITE" id="PS50109">
    <property type="entry name" value="HIS_KIN"/>
    <property type="match status" value="1"/>
</dbReference>
<evidence type="ECO:0000256" key="7">
    <source>
        <dbReference type="ARBA" id="ARBA00022679"/>
    </source>
</evidence>
<evidence type="ECO:0000256" key="14">
    <source>
        <dbReference type="SAM" id="Phobius"/>
    </source>
</evidence>
<dbReference type="InterPro" id="IPR050736">
    <property type="entry name" value="Sensor_HK_Regulatory"/>
</dbReference>
<evidence type="ECO:0000256" key="8">
    <source>
        <dbReference type="ARBA" id="ARBA00022729"/>
    </source>
</evidence>
<keyword evidence="8" id="KW-0732">Signal</keyword>
<keyword evidence="6" id="KW-0597">Phosphoprotein</keyword>
<dbReference type="OrthoDB" id="9796457at2"/>
<dbReference type="PANTHER" id="PTHR43711:SF31">
    <property type="entry name" value="HISTIDINE KINASE"/>
    <property type="match status" value="1"/>
</dbReference>
<keyword evidence="16" id="KW-0489">Methyltransferase</keyword>
<keyword evidence="5" id="KW-1003">Cell membrane</keyword>
<evidence type="ECO:0000256" key="6">
    <source>
        <dbReference type="ARBA" id="ARBA00022553"/>
    </source>
</evidence>
<dbReference type="AlphaFoldDB" id="A0A0E9LU61"/>
<dbReference type="STRING" id="1236989.JCM15548_1978"/>
<evidence type="ECO:0000256" key="4">
    <source>
        <dbReference type="ARBA" id="ARBA00012438"/>
    </source>
</evidence>
<dbReference type="SUPFAM" id="SSF47384">
    <property type="entry name" value="Homodimeric domain of signal transducing histidine kinase"/>
    <property type="match status" value="1"/>
</dbReference>
<keyword evidence="13 14" id="KW-0472">Membrane</keyword>
<dbReference type="Gene3D" id="3.40.190.10">
    <property type="entry name" value="Periplasmic binding protein-like II"/>
    <property type="match status" value="2"/>
</dbReference>
<evidence type="ECO:0000256" key="11">
    <source>
        <dbReference type="ARBA" id="ARBA00022840"/>
    </source>
</evidence>
<evidence type="ECO:0000256" key="2">
    <source>
        <dbReference type="ARBA" id="ARBA00004236"/>
    </source>
</evidence>
<dbReference type="InterPro" id="IPR001638">
    <property type="entry name" value="Solute-binding_3/MltF_N"/>
</dbReference>
<dbReference type="PROSITE" id="PS01039">
    <property type="entry name" value="SBP_BACTERIAL_3"/>
    <property type="match status" value="1"/>
</dbReference>
<evidence type="ECO:0000256" key="5">
    <source>
        <dbReference type="ARBA" id="ARBA00022475"/>
    </source>
</evidence>
<comment type="catalytic activity">
    <reaction evidence="1">
        <text>ATP + protein L-histidine = ADP + protein N-phospho-L-histidine.</text>
        <dbReference type="EC" id="2.7.13.3"/>
    </reaction>
</comment>
<dbReference type="Pfam" id="PF00512">
    <property type="entry name" value="HisKA"/>
    <property type="match status" value="1"/>
</dbReference>
<keyword evidence="14" id="KW-1133">Transmembrane helix</keyword>
<evidence type="ECO:0000313" key="17">
    <source>
        <dbReference type="Proteomes" id="UP000032900"/>
    </source>
</evidence>
<dbReference type="InterPro" id="IPR003594">
    <property type="entry name" value="HATPase_dom"/>
</dbReference>
<dbReference type="SMART" id="SM00388">
    <property type="entry name" value="HisKA"/>
    <property type="match status" value="1"/>
</dbReference>
<feature type="domain" description="Histidine kinase" evidence="15">
    <location>
        <begin position="324"/>
        <end position="544"/>
    </location>
</feature>
<dbReference type="Pfam" id="PF00497">
    <property type="entry name" value="SBP_bac_3"/>
    <property type="match status" value="1"/>
</dbReference>
<dbReference type="PANTHER" id="PTHR43711">
    <property type="entry name" value="TWO-COMPONENT HISTIDINE KINASE"/>
    <property type="match status" value="1"/>
</dbReference>
<keyword evidence="11" id="KW-0067">ATP-binding</keyword>
<dbReference type="GO" id="GO:0000155">
    <property type="term" value="F:phosphorelay sensor kinase activity"/>
    <property type="evidence" value="ECO:0007669"/>
    <property type="project" value="InterPro"/>
</dbReference>
<dbReference type="GO" id="GO:0005524">
    <property type="term" value="F:ATP binding"/>
    <property type="evidence" value="ECO:0007669"/>
    <property type="project" value="UniProtKB-KW"/>
</dbReference>
<gene>
    <name evidence="16" type="ORF">JCM15548_1978</name>
</gene>
<dbReference type="EC" id="2.7.13.3" evidence="4"/>
<evidence type="ECO:0000256" key="9">
    <source>
        <dbReference type="ARBA" id="ARBA00022741"/>
    </source>
</evidence>
<dbReference type="RefSeq" id="WP_062122560.1">
    <property type="nucleotide sequence ID" value="NZ_BAZW01000005.1"/>
</dbReference>